<dbReference type="EMBL" id="CM056816">
    <property type="protein sequence ID" value="KAJ8634148.1"/>
    <property type="molecule type" value="Genomic_DNA"/>
</dbReference>
<organism evidence="1 2">
    <name type="scientific">Persea americana</name>
    <name type="common">Avocado</name>
    <dbReference type="NCBI Taxonomy" id="3435"/>
    <lineage>
        <taxon>Eukaryota</taxon>
        <taxon>Viridiplantae</taxon>
        <taxon>Streptophyta</taxon>
        <taxon>Embryophyta</taxon>
        <taxon>Tracheophyta</taxon>
        <taxon>Spermatophyta</taxon>
        <taxon>Magnoliopsida</taxon>
        <taxon>Magnoliidae</taxon>
        <taxon>Laurales</taxon>
        <taxon>Lauraceae</taxon>
        <taxon>Persea</taxon>
    </lineage>
</organism>
<keyword evidence="2" id="KW-1185">Reference proteome</keyword>
<name>A0ACC2LL88_PERAE</name>
<evidence type="ECO:0000313" key="1">
    <source>
        <dbReference type="EMBL" id="KAJ8634148.1"/>
    </source>
</evidence>
<dbReference type="Proteomes" id="UP001234297">
    <property type="component" value="Chromosome 8"/>
</dbReference>
<gene>
    <name evidence="1" type="ORF">MRB53_027484</name>
</gene>
<accession>A0ACC2LL88</accession>
<reference evidence="1 2" key="1">
    <citation type="journal article" date="2022" name="Hortic Res">
        <title>A haplotype resolved chromosomal level avocado genome allows analysis of novel avocado genes.</title>
        <authorList>
            <person name="Nath O."/>
            <person name="Fletcher S.J."/>
            <person name="Hayward A."/>
            <person name="Shaw L.M."/>
            <person name="Masouleh A.K."/>
            <person name="Furtado A."/>
            <person name="Henry R.J."/>
            <person name="Mitter N."/>
        </authorList>
    </citation>
    <scope>NUCLEOTIDE SEQUENCE [LARGE SCALE GENOMIC DNA]</scope>
    <source>
        <strain evidence="2">cv. Hass</strain>
    </source>
</reference>
<proteinExistence type="predicted"/>
<sequence length="79" mass="9613">MPQTGSERIHQGRRQDGDRIRCDGVRWVFREARLYPHQQYHRRIRLGEAMQERQDSEMVEAVKSNSVVFRSAERMRFFF</sequence>
<evidence type="ECO:0000313" key="2">
    <source>
        <dbReference type="Proteomes" id="UP001234297"/>
    </source>
</evidence>
<protein>
    <submittedName>
        <fullName evidence="1">Uncharacterized protein</fullName>
    </submittedName>
</protein>
<comment type="caution">
    <text evidence="1">The sequence shown here is derived from an EMBL/GenBank/DDBJ whole genome shotgun (WGS) entry which is preliminary data.</text>
</comment>